<keyword evidence="2" id="KW-1185">Reference proteome</keyword>
<protein>
    <submittedName>
        <fullName evidence="1">Uncharacterized protein</fullName>
    </submittedName>
</protein>
<dbReference type="RefSeq" id="WP_186746229.1">
    <property type="nucleotide sequence ID" value="NZ_CP060394.1"/>
</dbReference>
<evidence type="ECO:0000313" key="2">
    <source>
        <dbReference type="Proteomes" id="UP000515312"/>
    </source>
</evidence>
<organism evidence="1 2">
    <name type="scientific">Alloacidobacterium dinghuense</name>
    <dbReference type="NCBI Taxonomy" id="2763107"/>
    <lineage>
        <taxon>Bacteria</taxon>
        <taxon>Pseudomonadati</taxon>
        <taxon>Acidobacteriota</taxon>
        <taxon>Terriglobia</taxon>
        <taxon>Terriglobales</taxon>
        <taxon>Acidobacteriaceae</taxon>
        <taxon>Alloacidobacterium</taxon>
    </lineage>
</organism>
<sequence>MVISKYHNEPHSINSVDGPGIAMLFQLVDYFSEVLLRQQDCVVKPIDNVSEDLDFAIQSPGGEFQLSTR</sequence>
<gene>
    <name evidence="1" type="ORF">H7849_10200</name>
</gene>
<proteinExistence type="predicted"/>
<accession>A0A7G8BNV6</accession>
<dbReference type="AlphaFoldDB" id="A0A7G8BNV6"/>
<dbReference type="Proteomes" id="UP000515312">
    <property type="component" value="Chromosome"/>
</dbReference>
<dbReference type="KEGG" id="adin:H7849_10200"/>
<dbReference type="EMBL" id="CP060394">
    <property type="protein sequence ID" value="QNI34226.1"/>
    <property type="molecule type" value="Genomic_DNA"/>
</dbReference>
<name>A0A7G8BNV6_9BACT</name>
<evidence type="ECO:0000313" key="1">
    <source>
        <dbReference type="EMBL" id="QNI34226.1"/>
    </source>
</evidence>
<reference evidence="1 2" key="1">
    <citation type="submission" date="2020-08" db="EMBL/GenBank/DDBJ databases">
        <title>Edaphobacter telluris sp. nov. and Acidobacterium dinghuensis sp. nov., two acidobacteria isolated from forest soil.</title>
        <authorList>
            <person name="Fu J."/>
            <person name="Qiu L."/>
        </authorList>
    </citation>
    <scope>NUCLEOTIDE SEQUENCE [LARGE SCALE GENOMIC DNA]</scope>
    <source>
        <strain evidence="1">4Y35</strain>
    </source>
</reference>